<dbReference type="RefSeq" id="WP_181611362.1">
    <property type="nucleotide sequence ID" value="NZ_BAABAM010000003.1"/>
</dbReference>
<comment type="caution">
    <text evidence="2">The sequence shown here is derived from an EMBL/GenBank/DDBJ whole genome shotgun (WGS) entry which is preliminary data.</text>
</comment>
<accession>A0A7W0CK41</accession>
<protein>
    <recommendedName>
        <fullName evidence="4">Rpn family recombination-promoting nuclease/putative transposase</fullName>
    </recommendedName>
</protein>
<evidence type="ECO:0008006" key="4">
    <source>
        <dbReference type="Google" id="ProtNLM"/>
    </source>
</evidence>
<evidence type="ECO:0000313" key="3">
    <source>
        <dbReference type="Proteomes" id="UP000530928"/>
    </source>
</evidence>
<evidence type="ECO:0000256" key="1">
    <source>
        <dbReference type="SAM" id="MobiDB-lite"/>
    </source>
</evidence>
<proteinExistence type="predicted"/>
<evidence type="ECO:0000313" key="2">
    <source>
        <dbReference type="EMBL" id="MBA2892608.1"/>
    </source>
</evidence>
<name>A0A7W0CK41_9ACTN</name>
<sequence length="309" mass="34175">MPTPSHDAANSLIREHPELAVRFLRTVGHVTLPDVPVQATDGELNDRVSTSCYADTVLVGGPIHDRSFSLISEIETRITQGKLDQTIRYAATLWLHYRKPIHIVFFTPDPTYKKFDREVTVTSGCLTLSVEICFVGPDDIPAITDPAMMETDPALFVLSVIAHGDRPDVAEAFCRGMAHLPRDYAAYYYEHAAAKATRTIRQRMEATMKLQIPAYSDMAKEQRGIGRTEGREEGRVEGRAEGRAEGKAEGRAEGKVEALLITLEARGLTVSPEQRARIEGCTDLAQLDLWIRRALTCPTTAEVLGSVVQ</sequence>
<keyword evidence="3" id="KW-1185">Reference proteome</keyword>
<dbReference type="EMBL" id="JACDUR010000004">
    <property type="protein sequence ID" value="MBA2892608.1"/>
    <property type="molecule type" value="Genomic_DNA"/>
</dbReference>
<dbReference type="Proteomes" id="UP000530928">
    <property type="component" value="Unassembled WGS sequence"/>
</dbReference>
<feature type="region of interest" description="Disordered" evidence="1">
    <location>
        <begin position="221"/>
        <end position="250"/>
    </location>
</feature>
<dbReference type="AlphaFoldDB" id="A0A7W0CK41"/>
<gene>
    <name evidence="2" type="ORF">HNR30_003962</name>
</gene>
<reference evidence="2 3" key="1">
    <citation type="submission" date="2020-07" db="EMBL/GenBank/DDBJ databases">
        <title>Genomic Encyclopedia of Type Strains, Phase IV (KMG-IV): sequencing the most valuable type-strain genomes for metagenomic binning, comparative biology and taxonomic classification.</title>
        <authorList>
            <person name="Goeker M."/>
        </authorList>
    </citation>
    <scope>NUCLEOTIDE SEQUENCE [LARGE SCALE GENOMIC DNA]</scope>
    <source>
        <strain evidence="2 3">DSM 45533</strain>
    </source>
</reference>
<organism evidence="2 3">
    <name type="scientific">Nonomuraea soli</name>
    <dbReference type="NCBI Taxonomy" id="1032476"/>
    <lineage>
        <taxon>Bacteria</taxon>
        <taxon>Bacillati</taxon>
        <taxon>Actinomycetota</taxon>
        <taxon>Actinomycetes</taxon>
        <taxon>Streptosporangiales</taxon>
        <taxon>Streptosporangiaceae</taxon>
        <taxon>Nonomuraea</taxon>
    </lineage>
</organism>